<dbReference type="GeneID" id="2907232"/>
<evidence type="ECO:0000256" key="2">
    <source>
        <dbReference type="SAM" id="SignalP"/>
    </source>
</evidence>
<dbReference type="VEuPathDB" id="FungiDB:YALI1_B15560g"/>
<sequence length="244" mass="26710">MIVPLIIVAAAVCSAGALAYKERDVICDYVEHKLMERRLRKRASAVPASYDRDGGHSDSDQATQTQTHTSQSQVHLHSAVGSEEPHKDDYTEEIEMSFRRRNKRGTSIGSDKTVGSSDPSNSYNSFHMPEPPQSDTQQYWSSSSQSSDTSGSVTQNRRGYPRQTYGHGHGQQRAGARPASIVSEQPSLSYSANSHGESTWGSSASDISSDYDFADERTSSEGENVVVVDPSAPSLYEYHDVNTP</sequence>
<dbReference type="EMBL" id="KZ858951">
    <property type="protein sequence ID" value="RDW28676.1"/>
    <property type="molecule type" value="Genomic_DNA"/>
</dbReference>
<protein>
    <submittedName>
        <fullName evidence="3">Uncharacterized protein</fullName>
    </submittedName>
</protein>
<dbReference type="AlphaFoldDB" id="A0A1D8N7E7"/>
<dbReference type="KEGG" id="yli:2907232"/>
<feature type="compositionally biased region" description="Low complexity" evidence="1">
    <location>
        <begin position="133"/>
        <end position="155"/>
    </location>
</feature>
<feature type="compositionally biased region" description="Polar residues" evidence="1">
    <location>
        <begin position="182"/>
        <end position="208"/>
    </location>
</feature>
<proteinExistence type="predicted"/>
<gene>
    <name evidence="4" type="ORF">B0I71DRAFT_127145</name>
    <name evidence="3" type="ORF">YALI1_B15560g</name>
</gene>
<keyword evidence="2" id="KW-0732">Signal</keyword>
<dbReference type="VEuPathDB" id="FungiDB:YALI0_B11748g"/>
<dbReference type="Proteomes" id="UP000256601">
    <property type="component" value="Unassembled WGS sequence"/>
</dbReference>
<organism evidence="3 5">
    <name type="scientific">Yarrowia lipolytica</name>
    <name type="common">Candida lipolytica</name>
    <dbReference type="NCBI Taxonomy" id="4952"/>
    <lineage>
        <taxon>Eukaryota</taxon>
        <taxon>Fungi</taxon>
        <taxon>Dikarya</taxon>
        <taxon>Ascomycota</taxon>
        <taxon>Saccharomycotina</taxon>
        <taxon>Dipodascomycetes</taxon>
        <taxon>Dipodascales</taxon>
        <taxon>Dipodascales incertae sedis</taxon>
        <taxon>Yarrowia</taxon>
    </lineage>
</organism>
<feature type="signal peptide" evidence="2">
    <location>
        <begin position="1"/>
        <end position="19"/>
    </location>
</feature>
<evidence type="ECO:0000313" key="3">
    <source>
        <dbReference type="EMBL" id="AOW01567.1"/>
    </source>
</evidence>
<feature type="region of interest" description="Disordered" evidence="1">
    <location>
        <begin position="40"/>
        <end position="224"/>
    </location>
</feature>
<dbReference type="EMBL" id="CP017554">
    <property type="protein sequence ID" value="AOW01567.1"/>
    <property type="molecule type" value="Genomic_DNA"/>
</dbReference>
<feature type="compositionally biased region" description="Polar residues" evidence="1">
    <location>
        <begin position="105"/>
        <end position="125"/>
    </location>
</feature>
<dbReference type="OrthoDB" id="4091660at2759"/>
<evidence type="ECO:0000313" key="4">
    <source>
        <dbReference type="EMBL" id="RDW28676.1"/>
    </source>
</evidence>
<evidence type="ECO:0000256" key="1">
    <source>
        <dbReference type="SAM" id="MobiDB-lite"/>
    </source>
</evidence>
<reference evidence="3 5" key="1">
    <citation type="journal article" date="2016" name="PLoS ONE">
        <title>Sequence Assembly of Yarrowia lipolytica Strain W29/CLIB89 Shows Transposable Element Diversity.</title>
        <authorList>
            <person name="Magnan C."/>
            <person name="Yu J."/>
            <person name="Chang I."/>
            <person name="Jahn E."/>
            <person name="Kanomata Y."/>
            <person name="Wu J."/>
            <person name="Zeller M."/>
            <person name="Oakes M."/>
            <person name="Baldi P."/>
            <person name="Sandmeyer S."/>
        </authorList>
    </citation>
    <scope>NUCLEOTIDE SEQUENCE [LARGE SCALE GENOMIC DNA]</scope>
    <source>
        <strain evidence="3">CLIB89</strain>
        <strain evidence="5">CLIB89(W29)</strain>
    </source>
</reference>
<name>A0A1D8N7E7_YARLL</name>
<feature type="compositionally biased region" description="Basic and acidic residues" evidence="1">
    <location>
        <begin position="50"/>
        <end position="59"/>
    </location>
</feature>
<feature type="chain" id="PRO_5036306631" evidence="2">
    <location>
        <begin position="20"/>
        <end position="244"/>
    </location>
</feature>
<reference evidence="4 6" key="2">
    <citation type="submission" date="2018-07" db="EMBL/GenBank/DDBJ databases">
        <title>Draft Genome Assemblies for Five Robust Yarrowia lipolytica Strains Exhibiting High Lipid Production and Pentose Sugar Utilization and Sugar Alcohol Secretion from Undetoxified Lignocellulosic Biomass Hydrolysates.</title>
        <authorList>
            <consortium name="DOE Joint Genome Institute"/>
            <person name="Walker C."/>
            <person name="Ryu S."/>
            <person name="Na H."/>
            <person name="Zane M."/>
            <person name="LaButti K."/>
            <person name="Lipzen A."/>
            <person name="Haridas S."/>
            <person name="Barry K."/>
            <person name="Grigoriev I.V."/>
            <person name="Quarterman J."/>
            <person name="Slininger P."/>
            <person name="Dien B."/>
            <person name="Trinh C.T."/>
        </authorList>
    </citation>
    <scope>NUCLEOTIDE SEQUENCE [LARGE SCALE GENOMIC DNA]</scope>
    <source>
        <strain evidence="4 6">YB392</strain>
    </source>
</reference>
<evidence type="ECO:0000313" key="5">
    <source>
        <dbReference type="Proteomes" id="UP000182444"/>
    </source>
</evidence>
<dbReference type="RefSeq" id="XP_500772.1">
    <property type="nucleotide sequence ID" value="XM_500772.1"/>
</dbReference>
<dbReference type="Proteomes" id="UP000182444">
    <property type="component" value="Chromosome 1B"/>
</dbReference>
<evidence type="ECO:0000313" key="6">
    <source>
        <dbReference type="Proteomes" id="UP000256601"/>
    </source>
</evidence>
<accession>A0A1D8N7E7</accession>
<feature type="compositionally biased region" description="Low complexity" evidence="1">
    <location>
        <begin position="60"/>
        <end position="78"/>
    </location>
</feature>